<proteinExistence type="predicted"/>
<keyword evidence="3" id="KW-1185">Reference proteome</keyword>
<protein>
    <submittedName>
        <fullName evidence="2">PilZ domain-containing protein</fullName>
    </submittedName>
</protein>
<dbReference type="Gene3D" id="2.40.10.220">
    <property type="entry name" value="predicted glycosyltransferase like domains"/>
    <property type="match status" value="1"/>
</dbReference>
<evidence type="ECO:0000259" key="1">
    <source>
        <dbReference type="Pfam" id="PF07238"/>
    </source>
</evidence>
<dbReference type="InterPro" id="IPR009875">
    <property type="entry name" value="PilZ_domain"/>
</dbReference>
<dbReference type="Proteomes" id="UP001595722">
    <property type="component" value="Unassembled WGS sequence"/>
</dbReference>
<comment type="caution">
    <text evidence="2">The sequence shown here is derived from an EMBL/GenBank/DDBJ whole genome shotgun (WGS) entry which is preliminary data.</text>
</comment>
<feature type="domain" description="PilZ" evidence="1">
    <location>
        <begin position="30"/>
        <end position="97"/>
    </location>
</feature>
<gene>
    <name evidence="2" type="ORF">ACFOMG_12335</name>
</gene>
<dbReference type="RefSeq" id="WP_376866991.1">
    <property type="nucleotide sequence ID" value="NZ_JBHRYB010000013.1"/>
</dbReference>
<evidence type="ECO:0000313" key="3">
    <source>
        <dbReference type="Proteomes" id="UP001595722"/>
    </source>
</evidence>
<dbReference type="Pfam" id="PF07238">
    <property type="entry name" value="PilZ"/>
    <property type="match status" value="1"/>
</dbReference>
<reference evidence="3" key="1">
    <citation type="journal article" date="2019" name="Int. J. Syst. Evol. Microbiol.">
        <title>The Global Catalogue of Microorganisms (GCM) 10K type strain sequencing project: providing services to taxonomists for standard genome sequencing and annotation.</title>
        <authorList>
            <consortium name="The Broad Institute Genomics Platform"/>
            <consortium name="The Broad Institute Genome Sequencing Center for Infectious Disease"/>
            <person name="Wu L."/>
            <person name="Ma J."/>
        </authorList>
    </citation>
    <scope>NUCLEOTIDE SEQUENCE [LARGE SCALE GENOMIC DNA]</scope>
    <source>
        <strain evidence="3">KCTC 42424</strain>
    </source>
</reference>
<organism evidence="2 3">
    <name type="scientific">Bacterioplanoides pacificum</name>
    <dbReference type="NCBI Taxonomy" id="1171596"/>
    <lineage>
        <taxon>Bacteria</taxon>
        <taxon>Pseudomonadati</taxon>
        <taxon>Pseudomonadota</taxon>
        <taxon>Gammaproteobacteria</taxon>
        <taxon>Oceanospirillales</taxon>
        <taxon>Oceanospirillaceae</taxon>
        <taxon>Bacterioplanoides</taxon>
    </lineage>
</organism>
<dbReference type="EMBL" id="JBHRYB010000013">
    <property type="protein sequence ID" value="MFC3680888.1"/>
    <property type="molecule type" value="Genomic_DNA"/>
</dbReference>
<evidence type="ECO:0000313" key="2">
    <source>
        <dbReference type="EMBL" id="MFC3680888.1"/>
    </source>
</evidence>
<name>A0ABV7VV64_9GAMM</name>
<accession>A0ABV7VV64</accession>
<sequence length="125" mass="14083">MSTSERRFRQRYDASPLKLELRQLNFFGRAGKRHQAIARDFSLGGASVISPLRMKPGKRLLVAITSDDHRIQAIPAEVLRAEPCEGDYLYALKFSMGQVPEAASRGAYTVLQRLERTLKEHVATP</sequence>